<evidence type="ECO:0000259" key="6">
    <source>
        <dbReference type="Pfam" id="PF05699"/>
    </source>
</evidence>
<dbReference type="VEuPathDB" id="FungiDB:RhiirFUN_005794"/>
<comment type="caution">
    <text evidence="7">The sequence shown here is derived from an EMBL/GenBank/DDBJ whole genome shotgun (WGS) entry which is preliminary data.</text>
</comment>
<evidence type="ECO:0000256" key="4">
    <source>
        <dbReference type="ARBA" id="ARBA00022833"/>
    </source>
</evidence>
<dbReference type="Proteomes" id="UP000684084">
    <property type="component" value="Unassembled WGS sequence"/>
</dbReference>
<dbReference type="OrthoDB" id="3359487at2759"/>
<dbReference type="Pfam" id="PF05699">
    <property type="entry name" value="Dimer_Tnp_hAT"/>
    <property type="match status" value="1"/>
</dbReference>
<keyword evidence="3" id="KW-0863">Zinc-finger</keyword>
<protein>
    <recommendedName>
        <fullName evidence="6">HAT C-terminal dimerisation domain-containing protein</fullName>
    </recommendedName>
</protein>
<dbReference type="PANTHER" id="PTHR46481">
    <property type="entry name" value="ZINC FINGER BED DOMAIN-CONTAINING PROTEIN 4"/>
    <property type="match status" value="1"/>
</dbReference>
<dbReference type="GO" id="GO:0046983">
    <property type="term" value="F:protein dimerization activity"/>
    <property type="evidence" value="ECO:0007669"/>
    <property type="project" value="InterPro"/>
</dbReference>
<dbReference type="EMBL" id="CAGKOT010000033">
    <property type="protein sequence ID" value="CAB5374836.1"/>
    <property type="molecule type" value="Genomic_DNA"/>
</dbReference>
<dbReference type="InterPro" id="IPR008906">
    <property type="entry name" value="HATC_C_dom"/>
</dbReference>
<evidence type="ECO:0000256" key="1">
    <source>
        <dbReference type="ARBA" id="ARBA00004123"/>
    </source>
</evidence>
<dbReference type="VEuPathDB" id="FungiDB:RhiirFUN_010453"/>
<name>A0A915ZHG9_9GLOM</name>
<feature type="domain" description="HAT C-terminal dimerisation" evidence="6">
    <location>
        <begin position="595"/>
        <end position="629"/>
    </location>
</feature>
<reference evidence="7" key="1">
    <citation type="submission" date="2020-05" db="EMBL/GenBank/DDBJ databases">
        <authorList>
            <person name="Rincon C."/>
            <person name="Sanders R I."/>
            <person name="Robbins C."/>
            <person name="Chaturvedi A."/>
        </authorList>
    </citation>
    <scope>NUCLEOTIDE SEQUENCE</scope>
    <source>
        <strain evidence="7">CHB12</strain>
    </source>
</reference>
<evidence type="ECO:0000256" key="2">
    <source>
        <dbReference type="ARBA" id="ARBA00022723"/>
    </source>
</evidence>
<evidence type="ECO:0000256" key="3">
    <source>
        <dbReference type="ARBA" id="ARBA00022771"/>
    </source>
</evidence>
<gene>
    <name evidence="7" type="ORF">CHRIB12_LOCUS14638</name>
</gene>
<dbReference type="AlphaFoldDB" id="A0A915ZHG9"/>
<dbReference type="GO" id="GO:0008270">
    <property type="term" value="F:zinc ion binding"/>
    <property type="evidence" value="ECO:0007669"/>
    <property type="project" value="UniProtKB-KW"/>
</dbReference>
<dbReference type="InterPro" id="IPR052035">
    <property type="entry name" value="ZnF_BED_domain_contain"/>
</dbReference>
<keyword evidence="5" id="KW-0539">Nucleus</keyword>
<evidence type="ECO:0000256" key="5">
    <source>
        <dbReference type="ARBA" id="ARBA00023242"/>
    </source>
</evidence>
<keyword evidence="4" id="KW-0862">Zinc</keyword>
<dbReference type="GO" id="GO:0005634">
    <property type="term" value="C:nucleus"/>
    <property type="evidence" value="ECO:0007669"/>
    <property type="project" value="UniProtKB-SubCell"/>
</dbReference>
<accession>A0A915ZHG9</accession>
<proteinExistence type="predicted"/>
<sequence length="637" mass="74050">MNEIRQDYPIPEPNKVEKTSRKKRSWTWEYFENVDIEEHKSDNGEPLKRCKVLDANGKKCGTLYVNDGSTGNAIIHLLNDHEITKEGKMNKNQPTLPAIIRAQKHSENRQKELRQFLTDWIIEDFQPLYVVQSPSFRKLICELDPSFIIPDEKGVKKIIYNAYNSMLPTLIEKINVEAKNVSLTTDMWTAKNGQGYIGITCSYIDSKFNLYEVTLTVNYVRYPHTSQHIMESLEETLDEWKLREKTFTITTDNAANMKKAISDMDGIEWQGCTAHTLQLVIGKGLVPVKKLIVRVKRLIDFFMRPKQSERLEDIQKKYPNANRLDNNENLAKGEQEEYIDARGTAKYLQLINDVATRWNSSYLAWSRLIYLKEWIKILLNTLSISTDLESKKDAKRLKQIMITDHKWDLIADLKEILSTFADVTEELGGSKYITNSIRTRMLMEVIETVKPNSPNNENSVVDEREGDVFEVVEEQNLTSNDDINEPVITFGLLDEVKSRLYNNMKKYYPTLTTEPLIPSVLDPRFKSLDFTSKNQQSNTKQRLNELFVNEKEKYQREIGVSDLPKRSQVKPIKRKKSLMERLAKDTTVTLDEIAEYYKLPEIPLSSDPLAWWSEKKDSFPILSRLARNYSIQYNIII</sequence>
<keyword evidence="2" id="KW-0479">Metal-binding</keyword>
<organism evidence="7 8">
    <name type="scientific">Rhizophagus irregularis</name>
    <dbReference type="NCBI Taxonomy" id="588596"/>
    <lineage>
        <taxon>Eukaryota</taxon>
        <taxon>Fungi</taxon>
        <taxon>Fungi incertae sedis</taxon>
        <taxon>Mucoromycota</taxon>
        <taxon>Glomeromycotina</taxon>
        <taxon>Glomeromycetes</taxon>
        <taxon>Glomerales</taxon>
        <taxon>Glomeraceae</taxon>
        <taxon>Rhizophagus</taxon>
    </lineage>
</organism>
<evidence type="ECO:0000313" key="8">
    <source>
        <dbReference type="Proteomes" id="UP000684084"/>
    </source>
</evidence>
<comment type="subcellular location">
    <subcellularLocation>
        <location evidence="1">Nucleus</location>
    </subcellularLocation>
</comment>
<dbReference type="PANTHER" id="PTHR46481:SF10">
    <property type="entry name" value="ZINC FINGER BED DOMAIN-CONTAINING PROTEIN 39"/>
    <property type="match status" value="1"/>
</dbReference>
<evidence type="ECO:0000313" key="7">
    <source>
        <dbReference type="EMBL" id="CAB5374836.1"/>
    </source>
</evidence>